<keyword evidence="14" id="KW-1185">Reference proteome</keyword>
<proteinExistence type="inferred from homology"/>
<dbReference type="PROSITE" id="PS00710">
    <property type="entry name" value="PGM_PMM"/>
    <property type="match status" value="1"/>
</dbReference>
<feature type="binding site" description="via phosphate group" evidence="6">
    <location>
        <position position="102"/>
    </location>
    <ligand>
        <name>Mg(2+)</name>
        <dbReference type="ChEBI" id="CHEBI:18420"/>
    </ligand>
</feature>
<dbReference type="Proteomes" id="UP001268683">
    <property type="component" value="Chromosome"/>
</dbReference>
<dbReference type="NCBIfam" id="NF008139">
    <property type="entry name" value="PRK10887.1"/>
    <property type="match status" value="1"/>
</dbReference>
<dbReference type="InterPro" id="IPR006352">
    <property type="entry name" value="GlmM_bact"/>
</dbReference>
<dbReference type="GO" id="GO:0008966">
    <property type="term" value="F:phosphoglucosamine mutase activity"/>
    <property type="evidence" value="ECO:0007669"/>
    <property type="project" value="UniProtKB-UniRule"/>
</dbReference>
<dbReference type="Pfam" id="PF02880">
    <property type="entry name" value="PGM_PMM_III"/>
    <property type="match status" value="1"/>
</dbReference>
<dbReference type="GO" id="GO:0004615">
    <property type="term" value="F:phosphomannomutase activity"/>
    <property type="evidence" value="ECO:0007669"/>
    <property type="project" value="TreeGrafter"/>
</dbReference>
<evidence type="ECO:0000256" key="1">
    <source>
        <dbReference type="ARBA" id="ARBA00010231"/>
    </source>
</evidence>
<feature type="active site" description="Phosphoserine intermediate" evidence="6">
    <location>
        <position position="102"/>
    </location>
</feature>
<dbReference type="Gene3D" id="3.40.120.10">
    <property type="entry name" value="Alpha-D-Glucose-1,6-Bisphosphate, subunit A, domain 3"/>
    <property type="match status" value="3"/>
</dbReference>
<comment type="catalytic activity">
    <reaction evidence="6 8">
        <text>alpha-D-glucosamine 1-phosphate = D-glucosamine 6-phosphate</text>
        <dbReference type="Rhea" id="RHEA:23424"/>
        <dbReference type="ChEBI" id="CHEBI:58516"/>
        <dbReference type="ChEBI" id="CHEBI:58725"/>
        <dbReference type="EC" id="5.4.2.10"/>
    </reaction>
</comment>
<dbReference type="InterPro" id="IPR036900">
    <property type="entry name" value="A-D-PHexomutase_C_sf"/>
</dbReference>
<evidence type="ECO:0000256" key="2">
    <source>
        <dbReference type="ARBA" id="ARBA00022553"/>
    </source>
</evidence>
<dbReference type="GO" id="GO:0006048">
    <property type="term" value="P:UDP-N-acetylglucosamine biosynthetic process"/>
    <property type="evidence" value="ECO:0007669"/>
    <property type="project" value="TreeGrafter"/>
</dbReference>
<dbReference type="Pfam" id="PF00408">
    <property type="entry name" value="PGM_PMM_IV"/>
    <property type="match status" value="1"/>
</dbReference>
<dbReference type="PRINTS" id="PR00509">
    <property type="entry name" value="PGMPMM"/>
</dbReference>
<dbReference type="RefSeq" id="WP_310799020.1">
    <property type="nucleotide sequence ID" value="NZ_CP123872.1"/>
</dbReference>
<feature type="domain" description="Alpha-D-phosphohexomutase alpha/beta/alpha" evidence="11">
    <location>
        <begin position="160"/>
        <end position="257"/>
    </location>
</feature>
<dbReference type="KEGG" id="tmk:QGN29_02165"/>
<dbReference type="InterPro" id="IPR016055">
    <property type="entry name" value="A-D-PHexomutase_a/b/a-I/II/III"/>
</dbReference>
<dbReference type="InterPro" id="IPR016066">
    <property type="entry name" value="A-D-PHexomutase_CS"/>
</dbReference>
<dbReference type="PANTHER" id="PTHR42946:SF1">
    <property type="entry name" value="PHOSPHOGLUCOMUTASE (ALPHA-D-GLUCOSE-1,6-BISPHOSPHATE-DEPENDENT)"/>
    <property type="match status" value="1"/>
</dbReference>
<dbReference type="AlphaFoldDB" id="A0AA52H9G5"/>
<evidence type="ECO:0000256" key="3">
    <source>
        <dbReference type="ARBA" id="ARBA00022723"/>
    </source>
</evidence>
<dbReference type="InterPro" id="IPR005844">
    <property type="entry name" value="A-D-PHexomutase_a/b/a-I"/>
</dbReference>
<dbReference type="InterPro" id="IPR005845">
    <property type="entry name" value="A-D-PHexomutase_a/b/a-II"/>
</dbReference>
<feature type="domain" description="Alpha-D-phosphohexomutase alpha/beta/alpha" evidence="10">
    <location>
        <begin position="4"/>
        <end position="137"/>
    </location>
</feature>
<comment type="PTM">
    <text evidence="6">Activated by phosphorylation.</text>
</comment>
<evidence type="ECO:0000256" key="4">
    <source>
        <dbReference type="ARBA" id="ARBA00022842"/>
    </source>
</evidence>
<accession>A0AA52H9G5</accession>
<dbReference type="InterPro" id="IPR005846">
    <property type="entry name" value="A-D-PHexomutase_a/b/a-III"/>
</dbReference>
<feature type="binding site" evidence="6">
    <location>
        <position position="244"/>
    </location>
    <ligand>
        <name>Mg(2+)</name>
        <dbReference type="ChEBI" id="CHEBI:18420"/>
    </ligand>
</feature>
<dbReference type="GO" id="GO:0009252">
    <property type="term" value="P:peptidoglycan biosynthetic process"/>
    <property type="evidence" value="ECO:0007669"/>
    <property type="project" value="UniProtKB-ARBA"/>
</dbReference>
<dbReference type="FunFam" id="3.30.310.50:FF:000001">
    <property type="entry name" value="Phosphoglucosamine mutase"/>
    <property type="match status" value="1"/>
</dbReference>
<reference evidence="13" key="1">
    <citation type="submission" date="2023-04" db="EMBL/GenBank/DDBJ databases">
        <title>Complete genome sequence of Temperatibacter marinus.</title>
        <authorList>
            <person name="Rong J.-C."/>
            <person name="Yi M.-L."/>
            <person name="Zhao Q."/>
        </authorList>
    </citation>
    <scope>NUCLEOTIDE SEQUENCE</scope>
    <source>
        <strain evidence="13">NBRC 110045</strain>
    </source>
</reference>
<evidence type="ECO:0000256" key="6">
    <source>
        <dbReference type="HAMAP-Rule" id="MF_01554"/>
    </source>
</evidence>
<dbReference type="GO" id="GO:0000287">
    <property type="term" value="F:magnesium ion binding"/>
    <property type="evidence" value="ECO:0007669"/>
    <property type="project" value="UniProtKB-UniRule"/>
</dbReference>
<dbReference type="GO" id="GO:0005975">
    <property type="term" value="P:carbohydrate metabolic process"/>
    <property type="evidence" value="ECO:0007669"/>
    <property type="project" value="InterPro"/>
</dbReference>
<keyword evidence="5 6" id="KW-0413">Isomerase</keyword>
<dbReference type="Pfam" id="PF02879">
    <property type="entry name" value="PGM_PMM_II"/>
    <property type="match status" value="1"/>
</dbReference>
<comment type="cofactor">
    <cofactor evidence="6">
        <name>Mg(2+)</name>
        <dbReference type="ChEBI" id="CHEBI:18420"/>
    </cofactor>
    <text evidence="6">Binds 1 Mg(2+) ion per subunit.</text>
</comment>
<dbReference type="EC" id="5.4.2.10" evidence="6 8"/>
<keyword evidence="3 6" id="KW-0479">Metal-binding</keyword>
<evidence type="ECO:0000313" key="13">
    <source>
        <dbReference type="EMBL" id="WND03171.1"/>
    </source>
</evidence>
<dbReference type="SUPFAM" id="SSF53738">
    <property type="entry name" value="Phosphoglucomutase, first 3 domains"/>
    <property type="match status" value="3"/>
</dbReference>
<dbReference type="NCBIfam" id="TIGR01455">
    <property type="entry name" value="glmM"/>
    <property type="match status" value="1"/>
</dbReference>
<evidence type="ECO:0000259" key="12">
    <source>
        <dbReference type="Pfam" id="PF02880"/>
    </source>
</evidence>
<evidence type="ECO:0000259" key="10">
    <source>
        <dbReference type="Pfam" id="PF02878"/>
    </source>
</evidence>
<gene>
    <name evidence="6 13" type="primary">glmM</name>
    <name evidence="13" type="ORF">QGN29_02165</name>
</gene>
<sequence>MTRHYFGTDGIRGRVFDGKITPEIALKVGLAAGNLLSRGDHRHKVIIGKDTRRSCYMLEASLGAGFSAAGMDVLYTGPMPTPAIARLVTSLKCDAGVMISASHNPHYDNGLKFFGPDGYKIADTLETEIERLLQNESAELYTGDPATIGHVARDDEVRGRYIEYIKATIPDHISFEGLKIVLDCANGAGYKVAPTALEELGAEVIPLGVSPNGLNINDKCGSTYPEAMCQKVIDEKAHIGIALDGDADRVIICDEEGRIIDGDKIIAYLASKWKAAGKLKSNTIVTTVMSNKALELYLNENGLCLKRSKVGDRNVLKDMLALGSNIGGEQSGHIIFTDHAKTGDGLLAGIQIIHQLLENKQTCSEIYEIFTPLPQRLTNIKYGNKNPLQENRVQEFISLTEEELGAQGRLLIRESGTEPLIRILVEADTEHSVQQTSEKLASFIQEAIDDL</sequence>
<feature type="modified residue" description="Phosphoserine" evidence="6">
    <location>
        <position position="102"/>
    </location>
</feature>
<dbReference type="GO" id="GO:0005829">
    <property type="term" value="C:cytosol"/>
    <property type="evidence" value="ECO:0007669"/>
    <property type="project" value="TreeGrafter"/>
</dbReference>
<evidence type="ECO:0000259" key="11">
    <source>
        <dbReference type="Pfam" id="PF02879"/>
    </source>
</evidence>
<dbReference type="InterPro" id="IPR050060">
    <property type="entry name" value="Phosphoglucosamine_mutase"/>
</dbReference>
<dbReference type="HAMAP" id="MF_01554_B">
    <property type="entry name" value="GlmM_B"/>
    <property type="match status" value="1"/>
</dbReference>
<name>A0AA52H9G5_9PROT</name>
<dbReference type="InterPro" id="IPR005843">
    <property type="entry name" value="A-D-PHexomutase_C"/>
</dbReference>
<dbReference type="CDD" id="cd05802">
    <property type="entry name" value="GlmM"/>
    <property type="match status" value="1"/>
</dbReference>
<dbReference type="Gene3D" id="3.30.310.50">
    <property type="entry name" value="Alpha-D-phosphohexomutase, C-terminal domain"/>
    <property type="match status" value="1"/>
</dbReference>
<evidence type="ECO:0000256" key="5">
    <source>
        <dbReference type="ARBA" id="ARBA00023235"/>
    </source>
</evidence>
<comment type="function">
    <text evidence="6 8">Catalyzes the conversion of glucosamine-6-phosphate to glucosamine-1-phosphate.</text>
</comment>
<dbReference type="SUPFAM" id="SSF55957">
    <property type="entry name" value="Phosphoglucomutase, C-terminal domain"/>
    <property type="match status" value="1"/>
</dbReference>
<feature type="binding site" evidence="6">
    <location>
        <position position="246"/>
    </location>
    <ligand>
        <name>Mg(2+)</name>
        <dbReference type="ChEBI" id="CHEBI:18420"/>
    </ligand>
</feature>
<feature type="domain" description="Alpha-D-phosphohexomutase alpha/beta/alpha" evidence="12">
    <location>
        <begin position="261"/>
        <end position="370"/>
    </location>
</feature>
<feature type="domain" description="Alpha-D-phosphohexomutase C-terminal" evidence="9">
    <location>
        <begin position="377"/>
        <end position="440"/>
    </location>
</feature>
<keyword evidence="2 6" id="KW-0597">Phosphoprotein</keyword>
<evidence type="ECO:0000259" key="9">
    <source>
        <dbReference type="Pfam" id="PF00408"/>
    </source>
</evidence>
<dbReference type="PANTHER" id="PTHR42946">
    <property type="entry name" value="PHOSPHOHEXOSE MUTASE"/>
    <property type="match status" value="1"/>
</dbReference>
<keyword evidence="4 6" id="KW-0460">Magnesium</keyword>
<evidence type="ECO:0000256" key="8">
    <source>
        <dbReference type="RuleBase" id="RU004327"/>
    </source>
</evidence>
<dbReference type="FunFam" id="3.40.120.10:FF:000001">
    <property type="entry name" value="Phosphoglucosamine mutase"/>
    <property type="match status" value="1"/>
</dbReference>
<protein>
    <recommendedName>
        <fullName evidence="6 8">Phosphoglucosamine mutase</fullName>
        <ecNumber evidence="6 8">5.4.2.10</ecNumber>
    </recommendedName>
</protein>
<feature type="binding site" evidence="6">
    <location>
        <position position="248"/>
    </location>
    <ligand>
        <name>Mg(2+)</name>
        <dbReference type="ChEBI" id="CHEBI:18420"/>
    </ligand>
</feature>
<dbReference type="Pfam" id="PF02878">
    <property type="entry name" value="PGM_PMM_I"/>
    <property type="match status" value="1"/>
</dbReference>
<evidence type="ECO:0000313" key="14">
    <source>
        <dbReference type="Proteomes" id="UP001268683"/>
    </source>
</evidence>
<dbReference type="InterPro" id="IPR005841">
    <property type="entry name" value="Alpha-D-phosphohexomutase_SF"/>
</dbReference>
<organism evidence="13 14">
    <name type="scientific">Temperatibacter marinus</name>
    <dbReference type="NCBI Taxonomy" id="1456591"/>
    <lineage>
        <taxon>Bacteria</taxon>
        <taxon>Pseudomonadati</taxon>
        <taxon>Pseudomonadota</taxon>
        <taxon>Alphaproteobacteria</taxon>
        <taxon>Kordiimonadales</taxon>
        <taxon>Temperatibacteraceae</taxon>
        <taxon>Temperatibacter</taxon>
    </lineage>
</organism>
<evidence type="ECO:0000256" key="7">
    <source>
        <dbReference type="RuleBase" id="RU004326"/>
    </source>
</evidence>
<dbReference type="FunFam" id="3.40.120.10:FF:000003">
    <property type="entry name" value="Phosphoglucosamine mutase"/>
    <property type="match status" value="1"/>
</dbReference>
<comment type="similarity">
    <text evidence="1 6 7">Belongs to the phosphohexose mutase family.</text>
</comment>
<dbReference type="EMBL" id="CP123872">
    <property type="protein sequence ID" value="WND03171.1"/>
    <property type="molecule type" value="Genomic_DNA"/>
</dbReference>